<dbReference type="Pfam" id="PF20209">
    <property type="entry name" value="DUF6570"/>
    <property type="match status" value="1"/>
</dbReference>
<keyword evidence="3" id="KW-1185">Reference proteome</keyword>
<dbReference type="AlphaFoldDB" id="A0AAD4HPX0"/>
<dbReference type="GeneID" id="64668930"/>
<feature type="non-terminal residue" evidence="2">
    <location>
        <position position="1"/>
    </location>
</feature>
<reference evidence="2" key="1">
    <citation type="journal article" date="2020" name="New Phytol.">
        <title>Comparative genomics reveals dynamic genome evolution in host specialist ectomycorrhizal fungi.</title>
        <authorList>
            <person name="Lofgren L.A."/>
            <person name="Nguyen N.H."/>
            <person name="Vilgalys R."/>
            <person name="Ruytinx J."/>
            <person name="Liao H.L."/>
            <person name="Branco S."/>
            <person name="Kuo A."/>
            <person name="LaButti K."/>
            <person name="Lipzen A."/>
            <person name="Andreopoulos W."/>
            <person name="Pangilinan J."/>
            <person name="Riley R."/>
            <person name="Hundley H."/>
            <person name="Na H."/>
            <person name="Barry K."/>
            <person name="Grigoriev I.V."/>
            <person name="Stajich J.E."/>
            <person name="Kennedy P.G."/>
        </authorList>
    </citation>
    <scope>NUCLEOTIDE SEQUENCE</scope>
    <source>
        <strain evidence="2">FC203</strain>
    </source>
</reference>
<feature type="domain" description="DUF6570" evidence="1">
    <location>
        <begin position="10"/>
        <end position="145"/>
    </location>
</feature>
<dbReference type="EMBL" id="JABBWK010000010">
    <property type="protein sequence ID" value="KAG1904467.1"/>
    <property type="molecule type" value="Genomic_DNA"/>
</dbReference>
<gene>
    <name evidence="2" type="ORF">F5891DRAFT_945730</name>
</gene>
<evidence type="ECO:0000259" key="1">
    <source>
        <dbReference type="Pfam" id="PF20209"/>
    </source>
</evidence>
<dbReference type="RefSeq" id="XP_041230042.1">
    <property type="nucleotide sequence ID" value="XM_041374632.1"/>
</dbReference>
<comment type="caution">
    <text evidence="2">The sequence shown here is derived from an EMBL/GenBank/DDBJ whole genome shotgun (WGS) entry which is preliminary data.</text>
</comment>
<dbReference type="Proteomes" id="UP001195769">
    <property type="component" value="Unassembled WGS sequence"/>
</dbReference>
<proteinExistence type="predicted"/>
<evidence type="ECO:0000313" key="2">
    <source>
        <dbReference type="EMBL" id="KAG1904467.1"/>
    </source>
</evidence>
<sequence>CAECFAALSKKKVPRLALANGLYHGELPEYFRDLTWVEEKICAIYSTTAHVARLFQSSDPAQPRVFHGNVCAHEMNVVSMASVLPRTPADINGLLSIVFVGPGRFKPDQLGPMFRVRKNKIWVFLVWLKHHNRLYSDICIEREILELYPTDDVIPGLSERVIENHELNVKRVFEEEQLDFKSILQSFWQMVFTKMMMGLL</sequence>
<name>A0AAD4HPX0_9AGAM</name>
<evidence type="ECO:0000313" key="3">
    <source>
        <dbReference type="Proteomes" id="UP001195769"/>
    </source>
</evidence>
<accession>A0AAD4HPX0</accession>
<dbReference type="InterPro" id="IPR046700">
    <property type="entry name" value="DUF6570"/>
</dbReference>
<protein>
    <recommendedName>
        <fullName evidence="1">DUF6570 domain-containing protein</fullName>
    </recommendedName>
</protein>
<organism evidence="2 3">
    <name type="scientific">Suillus fuscotomentosus</name>
    <dbReference type="NCBI Taxonomy" id="1912939"/>
    <lineage>
        <taxon>Eukaryota</taxon>
        <taxon>Fungi</taxon>
        <taxon>Dikarya</taxon>
        <taxon>Basidiomycota</taxon>
        <taxon>Agaricomycotina</taxon>
        <taxon>Agaricomycetes</taxon>
        <taxon>Agaricomycetidae</taxon>
        <taxon>Boletales</taxon>
        <taxon>Suillineae</taxon>
        <taxon>Suillaceae</taxon>
        <taxon>Suillus</taxon>
    </lineage>
</organism>